<comment type="caution">
    <text evidence="5">The sequence shown here is derived from an EMBL/GenBank/DDBJ whole genome shotgun (WGS) entry which is preliminary data.</text>
</comment>
<evidence type="ECO:0000313" key="5">
    <source>
        <dbReference type="EMBL" id="MFC5447550.1"/>
    </source>
</evidence>
<dbReference type="SMART" id="SM00797">
    <property type="entry name" value="AHS2"/>
    <property type="match status" value="1"/>
</dbReference>
<dbReference type="InterPro" id="IPR052708">
    <property type="entry name" value="PxpC"/>
</dbReference>
<dbReference type="InterPro" id="IPR029000">
    <property type="entry name" value="Cyclophilin-like_dom_sf"/>
</dbReference>
<evidence type="ECO:0000313" key="6">
    <source>
        <dbReference type="Proteomes" id="UP001596044"/>
    </source>
</evidence>
<reference evidence="6" key="1">
    <citation type="journal article" date="2019" name="Int. J. Syst. Evol. Microbiol.">
        <title>The Global Catalogue of Microorganisms (GCM) 10K type strain sequencing project: providing services to taxonomists for standard genome sequencing and annotation.</title>
        <authorList>
            <consortium name="The Broad Institute Genomics Platform"/>
            <consortium name="The Broad Institute Genome Sequencing Center for Infectious Disease"/>
            <person name="Wu L."/>
            <person name="Ma J."/>
        </authorList>
    </citation>
    <scope>NUCLEOTIDE SEQUENCE [LARGE SCALE GENOMIC DNA]</scope>
    <source>
        <strain evidence="6">KACC 11904</strain>
    </source>
</reference>
<keyword evidence="2" id="KW-0378">Hydrolase</keyword>
<dbReference type="Pfam" id="PF02626">
    <property type="entry name" value="CT_A_B"/>
    <property type="match status" value="1"/>
</dbReference>
<protein>
    <submittedName>
        <fullName evidence="5">Biotin-dependent carboxyltransferase family protein</fullName>
    </submittedName>
</protein>
<dbReference type="NCBIfam" id="TIGR00724">
    <property type="entry name" value="urea_amlyse_rel"/>
    <property type="match status" value="1"/>
</dbReference>
<dbReference type="Gene3D" id="2.40.100.10">
    <property type="entry name" value="Cyclophilin-like"/>
    <property type="match status" value="1"/>
</dbReference>
<keyword evidence="6" id="KW-1185">Reference proteome</keyword>
<organism evidence="5 6">
    <name type="scientific">Paenibacillus aestuarii</name>
    <dbReference type="NCBI Taxonomy" id="516965"/>
    <lineage>
        <taxon>Bacteria</taxon>
        <taxon>Bacillati</taxon>
        <taxon>Bacillota</taxon>
        <taxon>Bacilli</taxon>
        <taxon>Bacillales</taxon>
        <taxon>Paenibacillaceae</taxon>
        <taxon>Paenibacillus</taxon>
    </lineage>
</organism>
<proteinExistence type="predicted"/>
<gene>
    <name evidence="5" type="ORF">ACFPOG_04725</name>
</gene>
<accession>A0ABW0K2C3</accession>
<evidence type="ECO:0000256" key="2">
    <source>
        <dbReference type="ARBA" id="ARBA00022801"/>
    </source>
</evidence>
<name>A0ABW0K2C3_9BACL</name>
<dbReference type="PANTHER" id="PTHR43309:SF5">
    <property type="entry name" value="5-OXOPROLINASE SUBUNIT C"/>
    <property type="match status" value="1"/>
</dbReference>
<keyword evidence="1" id="KW-0547">Nucleotide-binding</keyword>
<evidence type="ECO:0000256" key="1">
    <source>
        <dbReference type="ARBA" id="ARBA00022741"/>
    </source>
</evidence>
<dbReference type="SUPFAM" id="SSF50891">
    <property type="entry name" value="Cyclophilin-like"/>
    <property type="match status" value="1"/>
</dbReference>
<dbReference type="PANTHER" id="PTHR43309">
    <property type="entry name" value="5-OXOPROLINASE SUBUNIT C"/>
    <property type="match status" value="1"/>
</dbReference>
<feature type="domain" description="Carboxyltransferase" evidence="4">
    <location>
        <begin position="24"/>
        <end position="322"/>
    </location>
</feature>
<sequence length="335" mass="37102">MSIHVHKPGLLSTLQDAGRYGYQKYGVIVSGAMDRFAHHTANWLVGNEEDEATIEMTVIGPVLYFAEAALIAICGSDLQPRIDGVPVPLWRPVYIKPGTTLQFGSSREGCRSYLAVSGGFDVPRQMDSYSTYLRAGLGGFEGRALKASDQLQVKPASALGENIQQRLRSQMDADASFGTISWRVSYELLPAYAANPEIRVIAGVQYSLFEPASLEALFTEEFVVQPQSDRMGYRLTGKTLEMIERKEMLSEPVTFGTMQVPPDGNPIVLMADRQTTGGYPKVAQVISADLPLLAQATIGSRIRFKLVDLYEAQETQLKMELNVKYLKKSIHMYFD</sequence>
<dbReference type="RefSeq" id="WP_270884101.1">
    <property type="nucleotide sequence ID" value="NZ_JAQFVF010000061.1"/>
</dbReference>
<evidence type="ECO:0000259" key="4">
    <source>
        <dbReference type="SMART" id="SM00797"/>
    </source>
</evidence>
<dbReference type="InterPro" id="IPR003778">
    <property type="entry name" value="CT_A_B"/>
</dbReference>
<evidence type="ECO:0000256" key="3">
    <source>
        <dbReference type="ARBA" id="ARBA00022840"/>
    </source>
</evidence>
<dbReference type="Proteomes" id="UP001596044">
    <property type="component" value="Unassembled WGS sequence"/>
</dbReference>
<dbReference type="EMBL" id="JBHSMJ010000008">
    <property type="protein sequence ID" value="MFC5447550.1"/>
    <property type="molecule type" value="Genomic_DNA"/>
</dbReference>
<keyword evidence="3" id="KW-0067">ATP-binding</keyword>